<evidence type="ECO:0000313" key="2">
    <source>
        <dbReference type="Proteomes" id="UP000281594"/>
    </source>
</evidence>
<accession>A0A0A0N9R9</accession>
<proteinExistence type="predicted"/>
<gene>
    <name evidence="1" type="ORF">D3C57_120145</name>
</gene>
<dbReference type="STRING" id="1343740.M271_23380"/>
<dbReference type="InterPro" id="IPR044000">
    <property type="entry name" value="Phage_tube_2"/>
</dbReference>
<evidence type="ECO:0008006" key="3">
    <source>
        <dbReference type="Google" id="ProtNLM"/>
    </source>
</evidence>
<dbReference type="Pfam" id="PF18906">
    <property type="entry name" value="Phage_tube_2"/>
    <property type="match status" value="1"/>
</dbReference>
<evidence type="ECO:0000313" key="1">
    <source>
        <dbReference type="EMBL" id="RLV80732.1"/>
    </source>
</evidence>
<protein>
    <recommendedName>
        <fullName evidence="3">Phage tail protein</fullName>
    </recommendedName>
</protein>
<dbReference type="eggNOG" id="ENOG502Z7PR">
    <property type="taxonomic scope" value="Bacteria"/>
</dbReference>
<reference evidence="1 2" key="1">
    <citation type="journal article" date="2018" name="J. Biol. Chem.">
        <title>Discovery of the actinoplanic acid pathway in Streptomyces rapamycinicus reveals a genetically conserved synergism with rapamycin.</title>
        <authorList>
            <person name="Mrak P."/>
            <person name="Krastel P."/>
            <person name="Pivk Lukancic P."/>
            <person name="Tao J."/>
            <person name="Pistorius D."/>
            <person name="Moore C.M."/>
        </authorList>
    </citation>
    <scope>NUCLEOTIDE SEQUENCE [LARGE SCALE GENOMIC DNA]</scope>
    <source>
        <strain evidence="1 2">NRRL 5491</strain>
    </source>
</reference>
<dbReference type="Proteomes" id="UP000281594">
    <property type="component" value="Unassembled WGS sequence"/>
</dbReference>
<comment type="caution">
    <text evidence="1">The sequence shown here is derived from an EMBL/GenBank/DDBJ whole genome shotgun (WGS) entry which is preliminary data.</text>
</comment>
<name>A0A0A0N9R9_STRRN</name>
<dbReference type="RefSeq" id="WP_020869627.1">
    <property type="nucleotide sequence ID" value="NC_022785.1"/>
</dbReference>
<dbReference type="HOGENOM" id="CLU_847090_0_0_11"/>
<dbReference type="KEGG" id="src:M271_23380"/>
<dbReference type="AlphaFoldDB" id="A0A0A0N9R9"/>
<dbReference type="EMBL" id="QYCY01000001">
    <property type="protein sequence ID" value="RLV80732.1"/>
    <property type="molecule type" value="Genomic_DNA"/>
</dbReference>
<sequence>MAIGSGLGAQLGISAESTYGTFVAPSKFIEFTKESLVLKKTTAQSAGIAAGRLLALSSRRVLTRKEVSGSIDLEVTNKGVGLLLQALMGTTVTPVQQAVTTAYLQTHTLADTAGKSLTIQKGVPLTTGTVTDKSFLGCKVTSAEFACEVGGMLTGSFEFDGKTCDEAQTLATASYPAMSPFHFGQMAVKTGTFGTETARDGVRKMAVKIERPQAVERFYAGQSGLKKEPISNDQVKITGTMETDYIDTVLDDLHTSDGATSLVWEFIGPIIASTYAETFRITLPAVHFDEGPPVVDGFDVIKPTLQFTGLYDGTNLPKIEYMSTDVTL</sequence>
<organism evidence="1 2">
    <name type="scientific">Streptomyces rapamycinicus (strain ATCC 29253 / DSM 41530 / NRRL 5491 / AYB-994)</name>
    <name type="common">Streptomyces hygroscopicus (strain ATCC 29253)</name>
    <dbReference type="NCBI Taxonomy" id="1343740"/>
    <lineage>
        <taxon>Bacteria</taxon>
        <taxon>Bacillati</taxon>
        <taxon>Actinomycetota</taxon>
        <taxon>Actinomycetes</taxon>
        <taxon>Kitasatosporales</taxon>
        <taxon>Streptomycetaceae</taxon>
        <taxon>Streptomyces</taxon>
        <taxon>Streptomyces violaceusniger group</taxon>
    </lineage>
</organism>